<dbReference type="RefSeq" id="WP_341688716.1">
    <property type="nucleotide sequence ID" value="NZ_JBBYHS010000001.1"/>
</dbReference>
<dbReference type="Proteomes" id="UP001485226">
    <property type="component" value="Unassembled WGS sequence"/>
</dbReference>
<organism evidence="1 2">
    <name type="scientific">Flavobacterium calami</name>
    <dbReference type="NCBI Taxonomy" id="3139144"/>
    <lineage>
        <taxon>Bacteria</taxon>
        <taxon>Pseudomonadati</taxon>
        <taxon>Bacteroidota</taxon>
        <taxon>Flavobacteriia</taxon>
        <taxon>Flavobacteriales</taxon>
        <taxon>Flavobacteriaceae</taxon>
        <taxon>Flavobacterium</taxon>
    </lineage>
</organism>
<sequence length="187" mass="21616">MKKKIIAILFITSISSYSQTYLKFNAFTALALMPNIGVETSIGEKTTFSFDIMASFWESIDGKKPMKFATFTPEIRYNFKEKYNGFYVGGHIGFDTFELQKWTYWNKLPTWYETGMGYRIGATIGYNTKLSEKFLLDIFLRGGWHQGYYKGHYNDGTPGSYENVKNWNKSGEWLPYGGGIMLSYKLN</sequence>
<evidence type="ECO:0000313" key="1">
    <source>
        <dbReference type="EMBL" id="MEL1252399.1"/>
    </source>
</evidence>
<comment type="caution">
    <text evidence="1">The sequence shown here is derived from an EMBL/GenBank/DDBJ whole genome shotgun (WGS) entry which is preliminary data.</text>
</comment>
<keyword evidence="2" id="KW-1185">Reference proteome</keyword>
<proteinExistence type="predicted"/>
<dbReference type="Pfam" id="PF12099">
    <property type="entry name" value="DUF3575"/>
    <property type="match status" value="1"/>
</dbReference>
<name>A0ABU9IK35_9FLAO</name>
<dbReference type="InterPro" id="IPR021958">
    <property type="entry name" value="DUF3575"/>
</dbReference>
<gene>
    <name evidence="1" type="ORF">AAEO57_01320</name>
</gene>
<dbReference type="EMBL" id="JBBYHS010000001">
    <property type="protein sequence ID" value="MEL1252399.1"/>
    <property type="molecule type" value="Genomic_DNA"/>
</dbReference>
<accession>A0ABU9IK35</accession>
<evidence type="ECO:0000313" key="2">
    <source>
        <dbReference type="Proteomes" id="UP001485226"/>
    </source>
</evidence>
<protein>
    <submittedName>
        <fullName evidence="1">DUF3575 domain-containing protein</fullName>
    </submittedName>
</protein>
<reference evidence="1 2" key="1">
    <citation type="submission" date="2024-04" db="EMBL/GenBank/DDBJ databases">
        <title>Flavobacterium sp. DGU38 16S ribosomal RNA gene Genome sequencing and assembly.</title>
        <authorList>
            <person name="Park S."/>
        </authorList>
    </citation>
    <scope>NUCLEOTIDE SEQUENCE [LARGE SCALE GENOMIC DNA]</scope>
    <source>
        <strain evidence="1 2">DGU38</strain>
    </source>
</reference>